<protein>
    <submittedName>
        <fullName evidence="2">Uncharacterized protein</fullName>
    </submittedName>
</protein>
<dbReference type="EMBL" id="JAEFBK010000005">
    <property type="protein sequence ID" value="KAG7603811.1"/>
    <property type="molecule type" value="Genomic_DNA"/>
</dbReference>
<dbReference type="AlphaFoldDB" id="A0A8T2D9V0"/>
<comment type="caution">
    <text evidence="2">The sequence shown here is derived from an EMBL/GenBank/DDBJ whole genome shotgun (WGS) entry which is preliminary data.</text>
</comment>
<proteinExistence type="predicted"/>
<name>A0A8T2D9V0_9BRAS</name>
<evidence type="ECO:0000313" key="3">
    <source>
        <dbReference type="Proteomes" id="UP000694240"/>
    </source>
</evidence>
<evidence type="ECO:0000313" key="2">
    <source>
        <dbReference type="EMBL" id="KAG7603811.1"/>
    </source>
</evidence>
<sequence length="43" mass="4994">MPSLDRKPLHPWKFTSLDRKLPTPRPLSLGHNPVTLNRPQHLT</sequence>
<dbReference type="Proteomes" id="UP000694240">
    <property type="component" value="Chromosome 5"/>
</dbReference>
<gene>
    <name evidence="2" type="ORF">ISN45_At05g027800</name>
</gene>
<keyword evidence="3" id="KW-1185">Reference proteome</keyword>
<feature type="region of interest" description="Disordered" evidence="1">
    <location>
        <begin position="1"/>
        <end position="43"/>
    </location>
</feature>
<organism evidence="2 3">
    <name type="scientific">Arabidopsis thaliana x Arabidopsis arenosa</name>
    <dbReference type="NCBI Taxonomy" id="1240361"/>
    <lineage>
        <taxon>Eukaryota</taxon>
        <taxon>Viridiplantae</taxon>
        <taxon>Streptophyta</taxon>
        <taxon>Embryophyta</taxon>
        <taxon>Tracheophyta</taxon>
        <taxon>Spermatophyta</taxon>
        <taxon>Magnoliopsida</taxon>
        <taxon>eudicotyledons</taxon>
        <taxon>Gunneridae</taxon>
        <taxon>Pentapetalae</taxon>
        <taxon>rosids</taxon>
        <taxon>malvids</taxon>
        <taxon>Brassicales</taxon>
        <taxon>Brassicaceae</taxon>
        <taxon>Camelineae</taxon>
        <taxon>Arabidopsis</taxon>
    </lineage>
</organism>
<evidence type="ECO:0000256" key="1">
    <source>
        <dbReference type="SAM" id="MobiDB-lite"/>
    </source>
</evidence>
<accession>A0A8T2D9V0</accession>
<reference evidence="2 3" key="1">
    <citation type="submission" date="2020-12" db="EMBL/GenBank/DDBJ databases">
        <title>Concerted genomic and epigenomic changes stabilize Arabidopsis allopolyploids.</title>
        <authorList>
            <person name="Chen Z."/>
        </authorList>
    </citation>
    <scope>NUCLEOTIDE SEQUENCE [LARGE SCALE GENOMIC DNA]</scope>
    <source>
        <strain evidence="2">Allo738</strain>
        <tissue evidence="2">Leaf</tissue>
    </source>
</reference>
<feature type="compositionally biased region" description="Polar residues" evidence="1">
    <location>
        <begin position="34"/>
        <end position="43"/>
    </location>
</feature>